<organism evidence="2">
    <name type="scientific">marine sediment metagenome</name>
    <dbReference type="NCBI Taxonomy" id="412755"/>
    <lineage>
        <taxon>unclassified sequences</taxon>
        <taxon>metagenomes</taxon>
        <taxon>ecological metagenomes</taxon>
    </lineage>
</organism>
<dbReference type="InterPro" id="IPR001466">
    <property type="entry name" value="Beta-lactam-related"/>
</dbReference>
<feature type="domain" description="Beta-lactamase-related" evidence="1">
    <location>
        <begin position="48"/>
        <end position="375"/>
    </location>
</feature>
<gene>
    <name evidence="2" type="ORF">S01H4_05105</name>
</gene>
<reference evidence="2" key="1">
    <citation type="journal article" date="2014" name="Front. Microbiol.">
        <title>High frequency of phylogenetically diverse reductive dehalogenase-homologous genes in deep subseafloor sedimentary metagenomes.</title>
        <authorList>
            <person name="Kawai M."/>
            <person name="Futagami T."/>
            <person name="Toyoda A."/>
            <person name="Takaki Y."/>
            <person name="Nishi S."/>
            <person name="Hori S."/>
            <person name="Arai W."/>
            <person name="Tsubouchi T."/>
            <person name="Morono Y."/>
            <person name="Uchiyama I."/>
            <person name="Ito T."/>
            <person name="Fujiyama A."/>
            <person name="Inagaki F."/>
            <person name="Takami H."/>
        </authorList>
    </citation>
    <scope>NUCLEOTIDE SEQUENCE</scope>
    <source>
        <strain evidence="2">Expedition CK06-06</strain>
    </source>
</reference>
<sequence>EGITISGMVNDMDPSGSSLRVLLPGLKVLVPELEPIISELDPASSALQGLLDQQVQEQDILGMAMAVRLADGTVIGKASGYSDPSGEEAWSVDTQSAIASVTKTYTAVVVMQLVEEGKLSLDDTIDTWFPEQPNGDKITVRMLLSHTSGLHTYIKGPQHLDEMKEGKFSNYWAPMDMVAKANKYGPAGEPGSSEGHYSNTNFVLLGLIVEEVSGNSWAQEVESRIIKPLDLKDTTFLSKEGVLDIMVGGYTKMEFGTQNLLEGGYQNLLEEPWYPHPSTVWACGDIVTTVLDLMTFASALFDGKFVSRETLAVMAQPLATDVDSGILWGLGGGTLEMLPPGAFGMGGDIPGYNAFFIGFLDTKLVVTALCNTEEGDVIMPSLSAMQYISQSLSGAPDESGAATEIPAPDYQKIIDEVLQDDRPGIALRVITPEFEVFETRGYVDWENKIPLEKDHLFRVASCTKTFIATLTLMMHFEGKLDLDDSITMYLPESITNRIQYADQIAIRQMLNHTSGIFNTGDNPKYWAAQYGNPTKEWTDTEVLEFALDQPANFEPGTGYSYSDTDYLLTGLILDQVLGHHHSADVRSRI</sequence>
<protein>
    <recommendedName>
        <fullName evidence="1">Beta-lactamase-related domain-containing protein</fullName>
    </recommendedName>
</protein>
<dbReference type="Gene3D" id="3.40.710.10">
    <property type="entry name" value="DD-peptidase/beta-lactamase superfamily"/>
    <property type="match status" value="2"/>
</dbReference>
<dbReference type="Pfam" id="PF00144">
    <property type="entry name" value="Beta-lactamase"/>
    <property type="match status" value="2"/>
</dbReference>
<evidence type="ECO:0000259" key="1">
    <source>
        <dbReference type="Pfam" id="PF00144"/>
    </source>
</evidence>
<comment type="caution">
    <text evidence="2">The sequence shown here is derived from an EMBL/GenBank/DDBJ whole genome shotgun (WGS) entry which is preliminary data.</text>
</comment>
<dbReference type="SUPFAM" id="SSF56601">
    <property type="entry name" value="beta-lactamase/transpeptidase-like"/>
    <property type="match status" value="2"/>
</dbReference>
<feature type="domain" description="Beta-lactamase-related" evidence="1">
    <location>
        <begin position="412"/>
        <end position="579"/>
    </location>
</feature>
<dbReference type="InterPro" id="IPR012338">
    <property type="entry name" value="Beta-lactam/transpept-like"/>
</dbReference>
<feature type="non-terminal residue" evidence="2">
    <location>
        <position position="589"/>
    </location>
</feature>
<dbReference type="InterPro" id="IPR050491">
    <property type="entry name" value="AmpC-like"/>
</dbReference>
<name>X0ZHI0_9ZZZZ</name>
<feature type="non-terminal residue" evidence="2">
    <location>
        <position position="1"/>
    </location>
</feature>
<dbReference type="PANTHER" id="PTHR46825">
    <property type="entry name" value="D-ALANYL-D-ALANINE-CARBOXYPEPTIDASE/ENDOPEPTIDASE AMPH"/>
    <property type="match status" value="1"/>
</dbReference>
<evidence type="ECO:0000313" key="2">
    <source>
        <dbReference type="EMBL" id="GAG69045.1"/>
    </source>
</evidence>
<proteinExistence type="predicted"/>
<dbReference type="AlphaFoldDB" id="X0ZHI0"/>
<accession>X0ZHI0</accession>
<dbReference type="PANTHER" id="PTHR46825:SF9">
    <property type="entry name" value="BETA-LACTAMASE-RELATED DOMAIN-CONTAINING PROTEIN"/>
    <property type="match status" value="1"/>
</dbReference>
<dbReference type="EMBL" id="BART01001446">
    <property type="protein sequence ID" value="GAG69045.1"/>
    <property type="molecule type" value="Genomic_DNA"/>
</dbReference>